<keyword evidence="9" id="KW-0472">Membrane</keyword>
<dbReference type="GO" id="GO:0006935">
    <property type="term" value="P:chemotaxis"/>
    <property type="evidence" value="ECO:0007669"/>
    <property type="project" value="UniProtKB-KW"/>
</dbReference>
<evidence type="ECO:0000256" key="10">
    <source>
        <dbReference type="ARBA" id="ARBA00023170"/>
    </source>
</evidence>
<keyword evidence="5" id="KW-0812">Transmembrane</keyword>
<evidence type="ECO:0000256" key="14">
    <source>
        <dbReference type="ARBA" id="ARBA00061678"/>
    </source>
</evidence>
<gene>
    <name evidence="19" type="primary">WBGene00112815</name>
</gene>
<evidence type="ECO:0000256" key="1">
    <source>
        <dbReference type="ARBA" id="ARBA00004272"/>
    </source>
</evidence>
<keyword evidence="7" id="KW-1133">Transmembrane helix</keyword>
<dbReference type="Pfam" id="PF10317">
    <property type="entry name" value="7TM_GPCR_Srd"/>
    <property type="match status" value="2"/>
</dbReference>
<keyword evidence="3" id="KW-0145">Chemotaxis</keyword>
<keyword evidence="4" id="KW-0716">Sensory transduction</keyword>
<dbReference type="EnsemblMetazoa" id="PPA23261.1">
    <property type="protein sequence ID" value="PPA23261.1"/>
    <property type="gene ID" value="WBGene00112815"/>
</dbReference>
<evidence type="ECO:0000256" key="15">
    <source>
        <dbReference type="ARBA" id="ARBA00064300"/>
    </source>
</evidence>
<evidence type="ECO:0000256" key="6">
    <source>
        <dbReference type="ARBA" id="ARBA00022725"/>
    </source>
</evidence>
<dbReference type="Gene3D" id="1.20.1070.10">
    <property type="entry name" value="Rhodopsin 7-helix transmembrane proteins"/>
    <property type="match status" value="1"/>
</dbReference>
<comment type="function">
    <text evidence="13">An odorant receptor which affects chemotaxis to the volatile odorant diacetyl. Specifies AWA neuronal cell fate via the odr-7 pathway.</text>
</comment>
<evidence type="ECO:0000256" key="18">
    <source>
        <dbReference type="ARBA" id="ARBA00082489"/>
    </source>
</evidence>
<keyword evidence="10" id="KW-0675">Receptor</keyword>
<protein>
    <recommendedName>
        <fullName evidence="16">Serpentine receptor class r-10</fullName>
    </recommendedName>
    <alternativeName>
        <fullName evidence="17">Odorant response abnormal protein 10</fullName>
    </alternativeName>
    <alternativeName>
        <fullName evidence="18">Olfactory receptor 10</fullName>
    </alternativeName>
</protein>
<organism evidence="19 20">
    <name type="scientific">Pristionchus pacificus</name>
    <name type="common">Parasitic nematode worm</name>
    <dbReference type="NCBI Taxonomy" id="54126"/>
    <lineage>
        <taxon>Eukaryota</taxon>
        <taxon>Metazoa</taxon>
        <taxon>Ecdysozoa</taxon>
        <taxon>Nematoda</taxon>
        <taxon>Chromadorea</taxon>
        <taxon>Rhabditida</taxon>
        <taxon>Rhabditina</taxon>
        <taxon>Diplogasteromorpha</taxon>
        <taxon>Diplogasteroidea</taxon>
        <taxon>Neodiplogasteridae</taxon>
        <taxon>Pristionchus</taxon>
    </lineage>
</organism>
<comment type="similarity">
    <text evidence="14">Belongs to the nematode receptor-like protein str family.</text>
</comment>
<dbReference type="FunFam" id="1.20.1070.10:FF:000128">
    <property type="entry name" value="Seven TM Receptor"/>
    <property type="match status" value="1"/>
</dbReference>
<keyword evidence="2" id="KW-1003">Cell membrane</keyword>
<dbReference type="PANTHER" id="PTHR22943:SF248">
    <property type="entry name" value="SEVEN TM RECEPTOR"/>
    <property type="match status" value="1"/>
</dbReference>
<evidence type="ECO:0000256" key="9">
    <source>
        <dbReference type="ARBA" id="ARBA00023136"/>
    </source>
</evidence>
<reference evidence="19" key="2">
    <citation type="submission" date="2022-06" db="UniProtKB">
        <authorList>
            <consortium name="EnsemblMetazoa"/>
        </authorList>
    </citation>
    <scope>IDENTIFICATION</scope>
    <source>
        <strain evidence="19">PS312</strain>
    </source>
</reference>
<evidence type="ECO:0000256" key="8">
    <source>
        <dbReference type="ARBA" id="ARBA00023069"/>
    </source>
</evidence>
<dbReference type="PANTHER" id="PTHR22943">
    <property type="entry name" value="7-TRANSMEMBRANE DOMAIN RECEPTOR C.ELEGANS"/>
    <property type="match status" value="1"/>
</dbReference>
<dbReference type="Proteomes" id="UP000005239">
    <property type="component" value="Unassembled WGS sequence"/>
</dbReference>
<dbReference type="InterPro" id="IPR019421">
    <property type="entry name" value="7TM_GPCR_serpentine_rcpt_Srd"/>
</dbReference>
<comment type="subcellular location">
    <subcellularLocation>
        <location evidence="1">Cell projection</location>
        <location evidence="1">Cilium membrane</location>
        <topology evidence="1">Multi-pass membrane protein</topology>
    </subcellularLocation>
</comment>
<keyword evidence="12" id="KW-0966">Cell projection</keyword>
<dbReference type="Pfam" id="PF10327">
    <property type="entry name" value="7TM_GPCR_Sri"/>
    <property type="match status" value="1"/>
</dbReference>
<proteinExistence type="inferred from homology"/>
<evidence type="ECO:0000256" key="7">
    <source>
        <dbReference type="ARBA" id="ARBA00022989"/>
    </source>
</evidence>
<keyword evidence="6" id="KW-0552">Olfaction</keyword>
<keyword evidence="20" id="KW-1185">Reference proteome</keyword>
<dbReference type="InterPro" id="IPR019428">
    <property type="entry name" value="7TM_GPCR_serpentine_rcpt_Str"/>
</dbReference>
<dbReference type="GO" id="GO:0060170">
    <property type="term" value="C:ciliary membrane"/>
    <property type="evidence" value="ECO:0007669"/>
    <property type="project" value="UniProtKB-SubCell"/>
</dbReference>
<evidence type="ECO:0000256" key="12">
    <source>
        <dbReference type="ARBA" id="ARBA00023273"/>
    </source>
</evidence>
<dbReference type="GO" id="GO:0007608">
    <property type="term" value="P:sensory perception of smell"/>
    <property type="evidence" value="ECO:0007669"/>
    <property type="project" value="UniProtKB-KW"/>
</dbReference>
<evidence type="ECO:0000256" key="2">
    <source>
        <dbReference type="ARBA" id="ARBA00022475"/>
    </source>
</evidence>
<evidence type="ECO:0000256" key="3">
    <source>
        <dbReference type="ARBA" id="ARBA00022500"/>
    </source>
</evidence>
<reference evidence="20" key="1">
    <citation type="journal article" date="2008" name="Nat. Genet.">
        <title>The Pristionchus pacificus genome provides a unique perspective on nematode lifestyle and parasitism.</title>
        <authorList>
            <person name="Dieterich C."/>
            <person name="Clifton S.W."/>
            <person name="Schuster L.N."/>
            <person name="Chinwalla A."/>
            <person name="Delehaunty K."/>
            <person name="Dinkelacker I."/>
            <person name="Fulton L."/>
            <person name="Fulton R."/>
            <person name="Godfrey J."/>
            <person name="Minx P."/>
            <person name="Mitreva M."/>
            <person name="Roeseler W."/>
            <person name="Tian H."/>
            <person name="Witte H."/>
            <person name="Yang S.P."/>
            <person name="Wilson R.K."/>
            <person name="Sommer R.J."/>
        </authorList>
    </citation>
    <scope>NUCLEOTIDE SEQUENCE [LARGE SCALE GENOMIC DNA]</scope>
    <source>
        <strain evidence="20">PS312</strain>
    </source>
</reference>
<evidence type="ECO:0000256" key="5">
    <source>
        <dbReference type="ARBA" id="ARBA00022692"/>
    </source>
</evidence>
<evidence type="ECO:0000313" key="19">
    <source>
        <dbReference type="EnsemblMetazoa" id="PPA23261.1"/>
    </source>
</evidence>
<accession>A0A2A6CPN3</accession>
<comment type="subunit">
    <text evidence="15">Interacts with odr-4.</text>
</comment>
<evidence type="ECO:0000256" key="11">
    <source>
        <dbReference type="ARBA" id="ARBA00023180"/>
    </source>
</evidence>
<evidence type="ECO:0000256" key="4">
    <source>
        <dbReference type="ARBA" id="ARBA00022606"/>
    </source>
</evidence>
<keyword evidence="8" id="KW-0969">Cilium</keyword>
<evidence type="ECO:0000256" key="17">
    <source>
        <dbReference type="ARBA" id="ARBA00078653"/>
    </source>
</evidence>
<accession>A0A8R1YK64</accession>
<dbReference type="Pfam" id="PF10326">
    <property type="entry name" value="7TM_GPCR_Str"/>
    <property type="match status" value="5"/>
</dbReference>
<sequence>MYLEVTYSDIHASNIESDRARVNSKVSVCGRKWWTARKTKAGMHRTKAGPSMRRSIWNGTERDELNCKFIRALPQLHVRIAALNFILIANRVEIVNYWSGLLLNLILVFLILKVKKGESAYKVLQLTFVLNDLAFATLSYAFGDKFITKDHAFAMFLTRCNNLHMICVFASSFVQFRSISCRVQFPLPILGGSQSPTHQALLHDLVSAVSRLYCNDSVFHMVRFDSNIQAGRNSIFFYWYTTCFFLCAATEEARRSMIPEFKRKYGLDAMTHATVLSDYYSGGQYHIRPLAGVGVFMTIISTGLAFMVFCMISILRYLSQAKAISDRTKQLQNALFRTLTVQTIVPVVFLHANAGNTILMPLFGIDCSLFCDFISVGCSCFPPFDAIATILLMRDYRNTAFNEPSTTVVCIESLARSGLALNLILVFLILKVKKGESAYKFLQLTFVLNDLLFATISYTFGDKMITKGHAFAMFLTRCNNLHVICTFASCFSTILVVVAYNFLYRYWAVVRYSSCFFLYVTTDEARRYMAPEFKRKYGLDSMTYAIVLADYYRDGQYNIRPLAGVGVFMTLISAGIAFMVFCMISILRYLTQAKAISDRTKQLQYALFRTLTVQTIVPVVFLHATAGNAILMPLFGIDFSMFCDFISVSCSCFPPFDAIATILLMRDYRNTTINEPCATVIRVESLASFHYECRKSANLKYAFNYRHICWDRSEPESPSDLPNTLREKGLFGHIQVPAGSNICNERNFSAHPCSKRHFLCNLLSLYARENNQKKSTRSHCSSLHLMEIIWFATYRRQTYRLLAMFSLIPVVISFNFLYRYWAVVCPQRIQLFSKYWFTLLLVFVAALELILWYASCFYLYVATDEARTFLAPELARKYDQDALTDDRGRLLGIRDGHYNIRPLVGVVIFLAIICAGFAFMMYCAGCILWHLGRAKATSAKNEEVAVRAVSQSCSASWYGEYSVFLPGHYSEDPTLIPLIFIHADSGRPETALLFSDWISMINSFFPPLDAIATMLLMRDYRRALVKALRMMCSIPSALDENSGSRNTVRAACITLVEFNFGILFCPIPLYPLTGGLCNGILCTTFGFTGQAGMLVMYLVLSYVSVALVFCFHFRYLVSLELTKHNRVSMDRIHIADTVEQFNFCEFIMIQVSILQFIFFSGVGLCMNLLLAYLIIFARRTDLGKYKYLQKMINKDYSFAMFLTSSYGNNLGEKIASSFPLILFICHPYYTVFSFQHLVCTYGSMYSLVLVIVAFNFLYRYWAVVKPPLIELFSTVWFPALLALIAALEFAVWYAACYFLFTATPGAREDLVPEFAGKYGLDAKTHAVVLGNYWRDGHYNAQPIAGLAIFFGIICACVMFMVFCTAAILRQLSQAKAISTKTKKLQYALFRSLAVQTIIPLIFLHANGGSVLFLPLFGIDLSWYCDWISVSKSCFPPFDAVATIMLMRDYRETVVDFVMCRYCSGGIAMSINSFFLFLIIFKSPPSLTPYKVLIANSAVTDLIFSASTTFLQCRIIPNKWAFAYVALGPAKYFGEQLHSLFYMFLCFPVSSLSCDSPIDTTRRCTYYFFNSDNITYMNLQLSFGFRYYILVRPIPTMKQLGLLLFCIWLLPLAQSIAFVNSQSDSEAIRAYLSENRPEYNMSNHLLWQPLTGITLCSIVLPMFPIYGVIVFFFRKVHDYLDRRDSGIDLQAATKRSHKRLIKALAIQAALPLFFVFPPIAVYGAYHLQLMHATIAEYLVYAIFSIMPAVSPVVSMFFIRPYYLWIKRRKNAVFRLPPPEECRIHECRIQVRHSSLVNTNIYPLDNCLSCRISTSRIHHTLGVINAVTRITPCPVLHWWSFLVHKLPLPVPYHLQIATISDAIQACFPAFLNHHD</sequence>
<dbReference type="InterPro" id="IPR019429">
    <property type="entry name" value="7TM_GPCR_serpentine_rcpt_Sri"/>
</dbReference>
<evidence type="ECO:0000256" key="13">
    <source>
        <dbReference type="ARBA" id="ARBA00054965"/>
    </source>
</evidence>
<dbReference type="SUPFAM" id="SSF81321">
    <property type="entry name" value="Family A G protein-coupled receptor-like"/>
    <property type="match status" value="2"/>
</dbReference>
<keyword evidence="11" id="KW-0325">Glycoprotein</keyword>
<evidence type="ECO:0000313" key="20">
    <source>
        <dbReference type="Proteomes" id="UP000005239"/>
    </source>
</evidence>
<name>A0A2A6CPN3_PRIPA</name>
<evidence type="ECO:0000256" key="16">
    <source>
        <dbReference type="ARBA" id="ARBA00067967"/>
    </source>
</evidence>